<proteinExistence type="inferred from homology"/>
<protein>
    <submittedName>
        <fullName evidence="11">Spore germination protein KC</fullName>
    </submittedName>
</protein>
<organism evidence="11 12">
    <name type="scientific">Acetivibrio thermocellus AD2</name>
    <dbReference type="NCBI Taxonomy" id="1138384"/>
    <lineage>
        <taxon>Bacteria</taxon>
        <taxon>Bacillati</taxon>
        <taxon>Bacillota</taxon>
        <taxon>Clostridia</taxon>
        <taxon>Eubacteriales</taxon>
        <taxon>Oscillospiraceae</taxon>
        <taxon>Acetivibrio</taxon>
    </lineage>
</organism>
<evidence type="ECO:0000256" key="4">
    <source>
        <dbReference type="ARBA" id="ARBA00022729"/>
    </source>
</evidence>
<dbReference type="InterPro" id="IPR008844">
    <property type="entry name" value="Spore_GerAC-like"/>
</dbReference>
<evidence type="ECO:0000313" key="11">
    <source>
        <dbReference type="EMBL" id="PFH02833.1"/>
    </source>
</evidence>
<dbReference type="Proteomes" id="UP000223596">
    <property type="component" value="Unassembled WGS sequence"/>
</dbReference>
<feature type="chain" id="PRO_5044212766" evidence="8">
    <location>
        <begin position="24"/>
        <end position="436"/>
    </location>
</feature>
<dbReference type="PANTHER" id="PTHR35789:SF1">
    <property type="entry name" value="SPORE GERMINATION PROTEIN B3"/>
    <property type="match status" value="1"/>
</dbReference>
<dbReference type="Gene3D" id="3.30.300.210">
    <property type="entry name" value="Nutrient germinant receptor protein C, domain 3"/>
    <property type="match status" value="1"/>
</dbReference>
<dbReference type="NCBIfam" id="TIGR02887">
    <property type="entry name" value="spore_ger_x_C"/>
    <property type="match status" value="1"/>
</dbReference>
<feature type="domain" description="Spore germination GerAC-like C-terminal" evidence="9">
    <location>
        <begin position="253"/>
        <end position="420"/>
    </location>
</feature>
<dbReference type="Pfam" id="PF05504">
    <property type="entry name" value="Spore_GerAC"/>
    <property type="match status" value="1"/>
</dbReference>
<evidence type="ECO:0000313" key="12">
    <source>
        <dbReference type="Proteomes" id="UP000223596"/>
    </source>
</evidence>
<evidence type="ECO:0000259" key="10">
    <source>
        <dbReference type="Pfam" id="PF25198"/>
    </source>
</evidence>
<comment type="similarity">
    <text evidence="2">Belongs to the GerABKC lipoprotein family.</text>
</comment>
<dbReference type="PROSITE" id="PS51257">
    <property type="entry name" value="PROKAR_LIPOPROTEIN"/>
    <property type="match status" value="1"/>
</dbReference>
<evidence type="ECO:0000256" key="8">
    <source>
        <dbReference type="SAM" id="SignalP"/>
    </source>
</evidence>
<keyword evidence="5" id="KW-0472">Membrane</keyword>
<evidence type="ECO:0000256" key="5">
    <source>
        <dbReference type="ARBA" id="ARBA00023136"/>
    </source>
</evidence>
<gene>
    <name evidence="11" type="ORF">M972_111622</name>
</gene>
<feature type="signal peptide" evidence="8">
    <location>
        <begin position="1"/>
        <end position="23"/>
    </location>
</feature>
<dbReference type="EMBL" id="PDBW01000001">
    <property type="protein sequence ID" value="PFH02833.1"/>
    <property type="molecule type" value="Genomic_DNA"/>
</dbReference>
<evidence type="ECO:0000259" key="9">
    <source>
        <dbReference type="Pfam" id="PF05504"/>
    </source>
</evidence>
<dbReference type="InterPro" id="IPR046953">
    <property type="entry name" value="Spore_GerAC-like_C"/>
</dbReference>
<evidence type="ECO:0000256" key="1">
    <source>
        <dbReference type="ARBA" id="ARBA00004635"/>
    </source>
</evidence>
<dbReference type="AlphaFoldDB" id="A0AB36TG96"/>
<comment type="caution">
    <text evidence="11">The sequence shown here is derived from an EMBL/GenBank/DDBJ whole genome shotgun (WGS) entry which is preliminary data.</text>
</comment>
<dbReference type="GO" id="GO:0016020">
    <property type="term" value="C:membrane"/>
    <property type="evidence" value="ECO:0007669"/>
    <property type="project" value="UniProtKB-SubCell"/>
</dbReference>
<comment type="subcellular location">
    <subcellularLocation>
        <location evidence="1">Membrane</location>
        <topology evidence="1">Lipid-anchor</topology>
    </subcellularLocation>
</comment>
<name>A0AB36TG96_ACETH</name>
<accession>A0AB36TG96</accession>
<dbReference type="SMR" id="A0AB36TG96"/>
<keyword evidence="4 8" id="KW-0732">Signal</keyword>
<dbReference type="InterPro" id="IPR057336">
    <property type="entry name" value="GerAC_N"/>
</dbReference>
<dbReference type="Pfam" id="PF25198">
    <property type="entry name" value="Spore_GerAC_N"/>
    <property type="match status" value="1"/>
</dbReference>
<dbReference type="GeneID" id="35803001"/>
<evidence type="ECO:0000256" key="7">
    <source>
        <dbReference type="ARBA" id="ARBA00023288"/>
    </source>
</evidence>
<reference evidence="11 12" key="1">
    <citation type="submission" date="2017-09" db="EMBL/GenBank/DDBJ databases">
        <title>Evaluation of Pacific Biosciences Sequencing Technology to Finishing C. thermocellum Genome Sequences.</title>
        <authorList>
            <person name="Brown S."/>
        </authorList>
    </citation>
    <scope>NUCLEOTIDE SEQUENCE [LARGE SCALE GENOMIC DNA]</scope>
    <source>
        <strain evidence="11 12">AD2</strain>
    </source>
</reference>
<evidence type="ECO:0000256" key="6">
    <source>
        <dbReference type="ARBA" id="ARBA00023139"/>
    </source>
</evidence>
<sequence length="436" mass="48762">MGSKTKKSFTVLLAFIMSFSVTGCFDKREIDDLVNPIAIGFDKGSNHSVRMTLQIAIPTKVAGGGEGGGGGGGEESVSYTTVEAPSIYSGLNMINSYVSKQLNMSQIKVLVFSEELAREGIEKYINALMRGREFRPHSYVIVARGTGNAAERYLRAVEPELESNPAKYYEMLLSAYTYTGFTANTSLTNFYKNMVSESTQPLAVLADISKFEKSDDINMDNSSYQEKGREFPLEGDFKAGDMPKVGTIKSEVMGLAVFNGSKMVGELDGEETQLQLMLEGNFGYSYVTIPDPEAEDYVVLLNIKQNRKPKRKVEIVDEKPHIKVNIYLEADILSIQSGVNYESLEKVKILEDAAEKFFEKGFLRMLKKTAKEFKSDIAGFGKEMKGKFLTWDEWTNFNWIEKYPDSEFEVDVDLKIRRPGLMLRTYPAAGTEVGEE</sequence>
<dbReference type="GO" id="GO:0009847">
    <property type="term" value="P:spore germination"/>
    <property type="evidence" value="ECO:0007669"/>
    <property type="project" value="InterPro"/>
</dbReference>
<evidence type="ECO:0000256" key="2">
    <source>
        <dbReference type="ARBA" id="ARBA00007886"/>
    </source>
</evidence>
<feature type="domain" description="Spore germination protein N-terminal" evidence="10">
    <location>
        <begin position="26"/>
        <end position="203"/>
    </location>
</feature>
<evidence type="ECO:0000256" key="3">
    <source>
        <dbReference type="ARBA" id="ARBA00022544"/>
    </source>
</evidence>
<keyword evidence="3" id="KW-0309">Germination</keyword>
<dbReference type="InterPro" id="IPR038501">
    <property type="entry name" value="Spore_GerAC_C_sf"/>
</dbReference>
<dbReference type="RefSeq" id="WP_003516648.1">
    <property type="nucleotide sequence ID" value="NZ_CP013828.1"/>
</dbReference>
<keyword evidence="6" id="KW-0564">Palmitate</keyword>
<dbReference type="PANTHER" id="PTHR35789">
    <property type="entry name" value="SPORE GERMINATION PROTEIN B3"/>
    <property type="match status" value="1"/>
</dbReference>
<keyword evidence="7" id="KW-0449">Lipoprotein</keyword>